<organism evidence="3 4">
    <name type="scientific">Setaria viridis</name>
    <name type="common">Green bristlegrass</name>
    <name type="synonym">Setaria italica subsp. viridis</name>
    <dbReference type="NCBI Taxonomy" id="4556"/>
    <lineage>
        <taxon>Eukaryota</taxon>
        <taxon>Viridiplantae</taxon>
        <taxon>Streptophyta</taxon>
        <taxon>Embryophyta</taxon>
        <taxon>Tracheophyta</taxon>
        <taxon>Spermatophyta</taxon>
        <taxon>Magnoliopsida</taxon>
        <taxon>Liliopsida</taxon>
        <taxon>Poales</taxon>
        <taxon>Poaceae</taxon>
        <taxon>PACMAD clade</taxon>
        <taxon>Panicoideae</taxon>
        <taxon>Panicodae</taxon>
        <taxon>Paniceae</taxon>
        <taxon>Cenchrinae</taxon>
        <taxon>Setaria</taxon>
    </lineage>
</organism>
<evidence type="ECO:0008006" key="5">
    <source>
        <dbReference type="Google" id="ProtNLM"/>
    </source>
</evidence>
<evidence type="ECO:0000256" key="1">
    <source>
        <dbReference type="SAM" id="MobiDB-lite"/>
    </source>
</evidence>
<keyword evidence="4" id="KW-1185">Reference proteome</keyword>
<reference evidence="3" key="1">
    <citation type="submission" date="2019-03" db="EMBL/GenBank/DDBJ databases">
        <title>WGS assembly of Setaria viridis.</title>
        <authorList>
            <person name="Huang P."/>
            <person name="Jenkins J."/>
            <person name="Grimwood J."/>
            <person name="Barry K."/>
            <person name="Healey A."/>
            <person name="Mamidi S."/>
            <person name="Sreedasyam A."/>
            <person name="Shu S."/>
            <person name="Feldman M."/>
            <person name="Wu J."/>
            <person name="Yu Y."/>
            <person name="Chen C."/>
            <person name="Johnson J."/>
            <person name="Rokhsar D."/>
            <person name="Baxter I."/>
            <person name="Schmutz J."/>
            <person name="Brutnell T."/>
            <person name="Kellogg E."/>
        </authorList>
    </citation>
    <scope>NUCLEOTIDE SEQUENCE [LARGE SCALE GENOMIC DNA]</scope>
</reference>
<accession>A0A4U6V907</accession>
<feature type="compositionally biased region" description="Polar residues" evidence="1">
    <location>
        <begin position="63"/>
        <end position="77"/>
    </location>
</feature>
<gene>
    <name evidence="3" type="ORF">SEVIR_3G060301v2</name>
</gene>
<name>A0A4U6V907_SETVI</name>
<keyword evidence="2" id="KW-0732">Signal</keyword>
<dbReference type="AlphaFoldDB" id="A0A4U6V907"/>
<proteinExistence type="predicted"/>
<dbReference type="EMBL" id="CM016554">
    <property type="protein sequence ID" value="TKW24604.1"/>
    <property type="molecule type" value="Genomic_DNA"/>
</dbReference>
<feature type="region of interest" description="Disordered" evidence="1">
    <location>
        <begin position="52"/>
        <end position="94"/>
    </location>
</feature>
<evidence type="ECO:0000313" key="4">
    <source>
        <dbReference type="Proteomes" id="UP000298652"/>
    </source>
</evidence>
<dbReference type="Proteomes" id="UP000298652">
    <property type="component" value="Chromosome 3"/>
</dbReference>
<dbReference type="Gramene" id="TKW24604">
    <property type="protein sequence ID" value="TKW24604"/>
    <property type="gene ID" value="SEVIR_3G060301v2"/>
</dbReference>
<evidence type="ECO:0000313" key="3">
    <source>
        <dbReference type="EMBL" id="TKW24604.1"/>
    </source>
</evidence>
<feature type="chain" id="PRO_5020361644" description="Secreted protein" evidence="2">
    <location>
        <begin position="23"/>
        <end position="94"/>
    </location>
</feature>
<evidence type="ECO:0000256" key="2">
    <source>
        <dbReference type="SAM" id="SignalP"/>
    </source>
</evidence>
<sequence>MTILPLSSTFLFSLVFSMSCVSSPRLPSLACPPNPIPCLPLPFFPCWRTDGGKSPRGSRGAVDQSSDSQRLASSTIASCVRKQSRPQRLRAARP</sequence>
<feature type="signal peptide" evidence="2">
    <location>
        <begin position="1"/>
        <end position="22"/>
    </location>
</feature>
<protein>
    <recommendedName>
        <fullName evidence="5">Secreted protein</fullName>
    </recommendedName>
</protein>
<feature type="compositionally biased region" description="Basic residues" evidence="1">
    <location>
        <begin position="82"/>
        <end position="94"/>
    </location>
</feature>